<gene>
    <name evidence="1" type="ORF">ACD_78C00077G0001</name>
</gene>
<reference evidence="1" key="1">
    <citation type="journal article" date="2012" name="Science">
        <title>Fermentation, hydrogen, and sulfur metabolism in multiple uncultivated bacterial phyla.</title>
        <authorList>
            <person name="Wrighton K.C."/>
            <person name="Thomas B.C."/>
            <person name="Sharon I."/>
            <person name="Miller C.S."/>
            <person name="Castelle C.J."/>
            <person name="VerBerkmoes N.C."/>
            <person name="Wilkins M.J."/>
            <person name="Hettich R.L."/>
            <person name="Lipton M.S."/>
            <person name="Williams K.H."/>
            <person name="Long P.E."/>
            <person name="Banfield J.F."/>
        </authorList>
    </citation>
    <scope>NUCLEOTIDE SEQUENCE [LARGE SCALE GENOMIC DNA]</scope>
</reference>
<proteinExistence type="predicted"/>
<accession>K1XYW8</accession>
<organism evidence="1">
    <name type="scientific">uncultured bacterium</name>
    <name type="common">gcode 4</name>
    <dbReference type="NCBI Taxonomy" id="1234023"/>
    <lineage>
        <taxon>Bacteria</taxon>
        <taxon>environmental samples</taxon>
    </lineage>
</organism>
<comment type="caution">
    <text evidence="1">The sequence shown here is derived from an EMBL/GenBank/DDBJ whole genome shotgun (WGS) entry which is preliminary data.</text>
</comment>
<feature type="non-terminal residue" evidence="1">
    <location>
        <position position="37"/>
    </location>
</feature>
<protein>
    <submittedName>
        <fullName evidence="1">Uncharacterized protein</fullName>
    </submittedName>
</protein>
<dbReference type="AlphaFoldDB" id="K1XYW8"/>
<sequence>MDETTRGYEGLSCKWELYSGIHKEWFQFWYDIGHDGH</sequence>
<evidence type="ECO:0000313" key="1">
    <source>
        <dbReference type="EMBL" id="EKD30362.1"/>
    </source>
</evidence>
<dbReference type="EMBL" id="AMFJ01034077">
    <property type="protein sequence ID" value="EKD30362.1"/>
    <property type="molecule type" value="Genomic_DNA"/>
</dbReference>
<name>K1XYW8_9BACT</name>